<dbReference type="InterPro" id="IPR006141">
    <property type="entry name" value="Intein_N"/>
</dbReference>
<dbReference type="GO" id="GO:0016539">
    <property type="term" value="P:intein-mediated protein splicing"/>
    <property type="evidence" value="ECO:0007669"/>
    <property type="project" value="InterPro"/>
</dbReference>
<dbReference type="SUPFAM" id="SSF51294">
    <property type="entry name" value="Hedgehog/intein (Hint) domain"/>
    <property type="match status" value="1"/>
</dbReference>
<keyword evidence="1" id="KW-0732">Signal</keyword>
<dbReference type="Gene3D" id="2.170.16.10">
    <property type="entry name" value="Hedgehog/Intein (Hint) domain"/>
    <property type="match status" value="1"/>
</dbReference>
<gene>
    <name evidence="3" type="ORF">C7435_2756</name>
</gene>
<dbReference type="InterPro" id="IPR036844">
    <property type="entry name" value="Hint_dom_sf"/>
</dbReference>
<organism evidence="3 4">
    <name type="scientific">Maricaulis maris</name>
    <dbReference type="NCBI Taxonomy" id="74318"/>
    <lineage>
        <taxon>Bacteria</taxon>
        <taxon>Pseudomonadati</taxon>
        <taxon>Pseudomonadota</taxon>
        <taxon>Alphaproteobacteria</taxon>
        <taxon>Maricaulales</taxon>
        <taxon>Maricaulaceae</taxon>
        <taxon>Maricaulis</taxon>
    </lineage>
</organism>
<evidence type="ECO:0000313" key="4">
    <source>
        <dbReference type="Proteomes" id="UP000273675"/>
    </source>
</evidence>
<name>A0A495D511_9PROT</name>
<feature type="chain" id="PRO_5019753081" evidence="1">
    <location>
        <begin position="25"/>
        <end position="578"/>
    </location>
</feature>
<dbReference type="AlphaFoldDB" id="A0A495D511"/>
<dbReference type="Proteomes" id="UP000273675">
    <property type="component" value="Unassembled WGS sequence"/>
</dbReference>
<comment type="caution">
    <text evidence="3">The sequence shown here is derived from an EMBL/GenBank/DDBJ whole genome shotgun (WGS) entry which is preliminary data.</text>
</comment>
<dbReference type="InterPro" id="IPR003587">
    <property type="entry name" value="Hint_dom_N"/>
</dbReference>
<feature type="signal peptide" evidence="1">
    <location>
        <begin position="1"/>
        <end position="24"/>
    </location>
</feature>
<dbReference type="SMART" id="SM00306">
    <property type="entry name" value="HintN"/>
    <property type="match status" value="1"/>
</dbReference>
<dbReference type="EMBL" id="RBIM01000006">
    <property type="protein sequence ID" value="RKQ95651.1"/>
    <property type="molecule type" value="Genomic_DNA"/>
</dbReference>
<sequence>MIRSFLQRGAVLSTALSALSLALAAVSGASGQGADRAPNGENFADIFEGVRNLQPIPLDMSNERHRAYFLEQQRLAGLTPDNSEHLAHFMELAQAYHGSVGMPSAGRVTLTSEGERFDPDTGEATDNAVGPVHTITSFQQDQANPLTYRASALASIADQPPTCTHTLIVTDQDGNPQGNGTSLVQQFACEAVHLSAQGTLDESDAWAGTQMTYYWIDQSGTPHSGTLRAAGSTIPTSIVSTDPADKNGDGMIKFCFGRQAADCDYQPSGASASNVFLPIVGYATYDTAIIDPSTDAEASVYIAISHPEPEAGGGCTLQGDTSTFLQDYVTLSNGDMQVNWNDPTTHFPAIDSSCMPHGSIVYYTMTMNIDLTSGGNTIPVFFGVSSSPETPVSTGRWYQLPSTRIYYSCVAAGTQVTLANGESRAVETLDITDRIASNEDGDAMTVYSVYSGEEETMVRLVTVSGRELLITESHPVVLTTGIVLAGEIRPGQSVRTVDGPEAVLSADRVAYNGPVHNLSVGTEADGIALTSHNTTFFANGVLIGDNEMQWTFSSERRRDILAERGEVEAETVRQGILR</sequence>
<accession>A0A495D511</accession>
<dbReference type="RefSeq" id="WP_121212117.1">
    <property type="nucleotide sequence ID" value="NZ_RBIM01000006.1"/>
</dbReference>
<reference evidence="3 4" key="1">
    <citation type="submission" date="2018-10" db="EMBL/GenBank/DDBJ databases">
        <title>Genomic Encyclopedia of Type Strains, Phase IV (KMG-IV): sequencing the most valuable type-strain genomes for metagenomic binning, comparative biology and taxonomic classification.</title>
        <authorList>
            <person name="Goeker M."/>
        </authorList>
    </citation>
    <scope>NUCLEOTIDE SEQUENCE [LARGE SCALE GENOMIC DNA]</scope>
    <source>
        <strain evidence="3 4">DSM 4734</strain>
    </source>
</reference>
<dbReference type="PROSITE" id="PS50817">
    <property type="entry name" value="INTEIN_N_TER"/>
    <property type="match status" value="1"/>
</dbReference>
<dbReference type="OrthoDB" id="6305173at2"/>
<proteinExistence type="predicted"/>
<dbReference type="CDD" id="cd00081">
    <property type="entry name" value="Hint"/>
    <property type="match status" value="1"/>
</dbReference>
<feature type="domain" description="Hint" evidence="2">
    <location>
        <begin position="407"/>
        <end position="498"/>
    </location>
</feature>
<protein>
    <submittedName>
        <fullName evidence="3">Intein</fullName>
    </submittedName>
</protein>
<evidence type="ECO:0000259" key="2">
    <source>
        <dbReference type="SMART" id="SM00306"/>
    </source>
</evidence>
<evidence type="ECO:0000256" key="1">
    <source>
        <dbReference type="SAM" id="SignalP"/>
    </source>
</evidence>
<evidence type="ECO:0000313" key="3">
    <source>
        <dbReference type="EMBL" id="RKQ95651.1"/>
    </source>
</evidence>